<gene>
    <name evidence="1" type="ORF">HID58_056582</name>
</gene>
<evidence type="ECO:0000313" key="2">
    <source>
        <dbReference type="Proteomes" id="UP000824890"/>
    </source>
</evidence>
<evidence type="ECO:0000313" key="1">
    <source>
        <dbReference type="EMBL" id="KAH0894153.1"/>
    </source>
</evidence>
<name>A0ABQ8ANV3_BRANA</name>
<accession>A0ABQ8ANV3</accession>
<reference evidence="1 2" key="1">
    <citation type="submission" date="2021-05" db="EMBL/GenBank/DDBJ databases">
        <title>Genome Assembly of Synthetic Allotetraploid Brassica napus Reveals Homoeologous Exchanges between Subgenomes.</title>
        <authorList>
            <person name="Davis J.T."/>
        </authorList>
    </citation>
    <scope>NUCLEOTIDE SEQUENCE [LARGE SCALE GENOMIC DNA]</scope>
    <source>
        <strain evidence="2">cv. Da-Ae</strain>
        <tissue evidence="1">Seedling</tissue>
    </source>
</reference>
<proteinExistence type="predicted"/>
<protein>
    <submittedName>
        <fullName evidence="1">Uncharacterized protein</fullName>
    </submittedName>
</protein>
<sequence>MKSSLNQHPSVRHSTLESLRLVRSSHSIVYGFLRFWDSPNFKKDREFVGITGSDLTKEKTRVVICLLID</sequence>
<keyword evidence="2" id="KW-1185">Reference proteome</keyword>
<comment type="caution">
    <text evidence="1">The sequence shown here is derived from an EMBL/GenBank/DDBJ whole genome shotgun (WGS) entry which is preliminary data.</text>
</comment>
<organism evidence="1 2">
    <name type="scientific">Brassica napus</name>
    <name type="common">Rape</name>
    <dbReference type="NCBI Taxonomy" id="3708"/>
    <lineage>
        <taxon>Eukaryota</taxon>
        <taxon>Viridiplantae</taxon>
        <taxon>Streptophyta</taxon>
        <taxon>Embryophyta</taxon>
        <taxon>Tracheophyta</taxon>
        <taxon>Spermatophyta</taxon>
        <taxon>Magnoliopsida</taxon>
        <taxon>eudicotyledons</taxon>
        <taxon>Gunneridae</taxon>
        <taxon>Pentapetalae</taxon>
        <taxon>rosids</taxon>
        <taxon>malvids</taxon>
        <taxon>Brassicales</taxon>
        <taxon>Brassicaceae</taxon>
        <taxon>Brassiceae</taxon>
        <taxon>Brassica</taxon>
    </lineage>
</organism>
<dbReference type="Proteomes" id="UP000824890">
    <property type="component" value="Unassembled WGS sequence"/>
</dbReference>
<dbReference type="EMBL" id="JAGKQM010000013">
    <property type="protein sequence ID" value="KAH0894153.1"/>
    <property type="molecule type" value="Genomic_DNA"/>
</dbReference>